<organism evidence="2 3">
    <name type="scientific">Candidatus Defluviibacterium haderslevense</name>
    <dbReference type="NCBI Taxonomy" id="2981993"/>
    <lineage>
        <taxon>Bacteria</taxon>
        <taxon>Pseudomonadati</taxon>
        <taxon>Bacteroidota</taxon>
        <taxon>Saprospiria</taxon>
        <taxon>Saprospirales</taxon>
        <taxon>Saprospiraceae</taxon>
        <taxon>Candidatus Defluviibacterium</taxon>
    </lineage>
</organism>
<feature type="signal peptide" evidence="1">
    <location>
        <begin position="1"/>
        <end position="22"/>
    </location>
</feature>
<proteinExistence type="predicted"/>
<sequence>MFVKFICIVLIVFLVFDNNVHCQNAPQKSDSNDIYRYLEVYSKRSKLTKMAYRLIFKSIDSNPNQSVDLIHVPKSKNLRSYKKCEGKIIRKIHIETIDPFAYSLLDKRKYKQNMFIKHGNKAHIKSQQITIRNLLLVKQNQRFDSLIVNESERLVRNQTFVQDVEISVERIMGTNDSVDIFIVVLDKWSLVPGLLLQTLD</sequence>
<protein>
    <submittedName>
        <fullName evidence="2">Uncharacterized protein</fullName>
    </submittedName>
</protein>
<gene>
    <name evidence="2" type="ORF">IPO85_11650</name>
</gene>
<dbReference type="AlphaFoldDB" id="A0A9D7SBG1"/>
<feature type="chain" id="PRO_5038670866" evidence="1">
    <location>
        <begin position="23"/>
        <end position="200"/>
    </location>
</feature>
<dbReference type="Proteomes" id="UP000808349">
    <property type="component" value="Unassembled WGS sequence"/>
</dbReference>
<evidence type="ECO:0000313" key="3">
    <source>
        <dbReference type="Proteomes" id="UP000808349"/>
    </source>
</evidence>
<keyword evidence="1" id="KW-0732">Signal</keyword>
<name>A0A9D7SBG1_9BACT</name>
<evidence type="ECO:0000256" key="1">
    <source>
        <dbReference type="SAM" id="SignalP"/>
    </source>
</evidence>
<dbReference type="EMBL" id="JADKFW010000007">
    <property type="protein sequence ID" value="MBK9718144.1"/>
    <property type="molecule type" value="Genomic_DNA"/>
</dbReference>
<evidence type="ECO:0000313" key="2">
    <source>
        <dbReference type="EMBL" id="MBK9718144.1"/>
    </source>
</evidence>
<comment type="caution">
    <text evidence="2">The sequence shown here is derived from an EMBL/GenBank/DDBJ whole genome shotgun (WGS) entry which is preliminary data.</text>
</comment>
<accession>A0A9D7SBG1</accession>
<reference evidence="2 3" key="1">
    <citation type="submission" date="2020-10" db="EMBL/GenBank/DDBJ databases">
        <title>Connecting structure to function with the recovery of over 1000 high-quality activated sludge metagenome-assembled genomes encoding full-length rRNA genes using long-read sequencing.</title>
        <authorList>
            <person name="Singleton C.M."/>
            <person name="Petriglieri F."/>
            <person name="Kristensen J.M."/>
            <person name="Kirkegaard R.H."/>
            <person name="Michaelsen T.Y."/>
            <person name="Andersen M.H."/>
            <person name="Karst S.M."/>
            <person name="Dueholm M.S."/>
            <person name="Nielsen P.H."/>
            <person name="Albertsen M."/>
        </authorList>
    </citation>
    <scope>NUCLEOTIDE SEQUENCE [LARGE SCALE GENOMIC DNA]</scope>
    <source>
        <strain evidence="2">Ribe_18-Q3-R11-54_BAT3C.373</strain>
    </source>
</reference>